<keyword evidence="12" id="KW-0573">Peptidoglycan synthesis</keyword>
<evidence type="ECO:0000256" key="8">
    <source>
        <dbReference type="ARBA" id="ARBA00022676"/>
    </source>
</evidence>
<dbReference type="GO" id="GO:0008360">
    <property type="term" value="P:regulation of cell shape"/>
    <property type="evidence" value="ECO:0007669"/>
    <property type="project" value="UniProtKB-KW"/>
</dbReference>
<gene>
    <name evidence="21" type="ORF">HMPREF2086_01547</name>
</gene>
<dbReference type="Pfam" id="PF00905">
    <property type="entry name" value="Transpeptidase"/>
    <property type="match status" value="1"/>
</dbReference>
<evidence type="ECO:0000256" key="11">
    <source>
        <dbReference type="ARBA" id="ARBA00022960"/>
    </source>
</evidence>
<evidence type="ECO:0000256" key="13">
    <source>
        <dbReference type="ARBA" id="ARBA00023136"/>
    </source>
</evidence>
<keyword evidence="7" id="KW-0645">Protease</keyword>
<dbReference type="Proteomes" id="UP000018731">
    <property type="component" value="Unassembled WGS sequence"/>
</dbReference>
<evidence type="ECO:0000313" key="21">
    <source>
        <dbReference type="EMBL" id="ETD22748.1"/>
    </source>
</evidence>
<dbReference type="Pfam" id="PF00912">
    <property type="entry name" value="Transgly"/>
    <property type="match status" value="1"/>
</dbReference>
<dbReference type="OrthoDB" id="9766909at2"/>
<dbReference type="InterPro" id="IPR001460">
    <property type="entry name" value="PCN-bd_Tpept"/>
</dbReference>
<dbReference type="GO" id="GO:0009002">
    <property type="term" value="F:serine-type D-Ala-D-Ala carboxypeptidase activity"/>
    <property type="evidence" value="ECO:0007669"/>
    <property type="project" value="UniProtKB-EC"/>
</dbReference>
<evidence type="ECO:0000256" key="1">
    <source>
        <dbReference type="ARBA" id="ARBA00004236"/>
    </source>
</evidence>
<evidence type="ECO:0000256" key="16">
    <source>
        <dbReference type="ARBA" id="ARBA00034000"/>
    </source>
</evidence>
<dbReference type="GO" id="GO:0005886">
    <property type="term" value="C:plasma membrane"/>
    <property type="evidence" value="ECO:0007669"/>
    <property type="project" value="UniProtKB-SubCell"/>
</dbReference>
<dbReference type="GO" id="GO:0030288">
    <property type="term" value="C:outer membrane-bounded periplasmic space"/>
    <property type="evidence" value="ECO:0007669"/>
    <property type="project" value="TreeGrafter"/>
</dbReference>
<evidence type="ECO:0000256" key="15">
    <source>
        <dbReference type="ARBA" id="ARBA00023316"/>
    </source>
</evidence>
<keyword evidence="6" id="KW-0121">Carboxypeptidase</keyword>
<feature type="domain" description="Glycosyl transferase family 51" evidence="20">
    <location>
        <begin position="54"/>
        <end position="226"/>
    </location>
</feature>
<comment type="similarity">
    <text evidence="3">In the C-terminal section; belongs to the transpeptidase family.</text>
</comment>
<evidence type="ECO:0000256" key="3">
    <source>
        <dbReference type="ARBA" id="ARBA00007090"/>
    </source>
</evidence>
<dbReference type="Gene3D" id="1.10.3810.10">
    <property type="entry name" value="Biosynthetic peptidoglycan transglycosylase-like"/>
    <property type="match status" value="1"/>
</dbReference>
<keyword evidence="9" id="KW-0808">Transferase</keyword>
<keyword evidence="22" id="KW-1185">Reference proteome</keyword>
<dbReference type="PATRIC" id="fig|1357400.3.peg.2081"/>
<evidence type="ECO:0000256" key="18">
    <source>
        <dbReference type="SAM" id="Phobius"/>
    </source>
</evidence>
<dbReference type="InterPro" id="IPR001264">
    <property type="entry name" value="Glyco_trans_51"/>
</dbReference>
<evidence type="ECO:0000259" key="19">
    <source>
        <dbReference type="Pfam" id="PF00905"/>
    </source>
</evidence>
<evidence type="ECO:0000256" key="2">
    <source>
        <dbReference type="ARBA" id="ARBA00004752"/>
    </source>
</evidence>
<dbReference type="EMBL" id="AZJI01000007">
    <property type="protein sequence ID" value="ETD22748.1"/>
    <property type="molecule type" value="Genomic_DNA"/>
</dbReference>
<dbReference type="RefSeq" id="WP_023928282.1">
    <property type="nucleotide sequence ID" value="NZ_KI669455.1"/>
</dbReference>
<evidence type="ECO:0000256" key="9">
    <source>
        <dbReference type="ARBA" id="ARBA00022679"/>
    </source>
</evidence>
<comment type="catalytic activity">
    <reaction evidence="17">
        <text>[GlcNAc-(1-&gt;4)-Mur2Ac(oyl-L-Ala-gamma-D-Glu-L-Lys-D-Ala-D-Ala)](n)-di-trans,octa-cis-undecaprenyl diphosphate + beta-D-GlcNAc-(1-&gt;4)-Mur2Ac(oyl-L-Ala-gamma-D-Glu-L-Lys-D-Ala-D-Ala)-di-trans,octa-cis-undecaprenyl diphosphate = [GlcNAc-(1-&gt;4)-Mur2Ac(oyl-L-Ala-gamma-D-Glu-L-Lys-D-Ala-D-Ala)](n+1)-di-trans,octa-cis-undecaprenyl diphosphate + di-trans,octa-cis-undecaprenyl diphosphate + H(+)</text>
        <dbReference type="Rhea" id="RHEA:23708"/>
        <dbReference type="Rhea" id="RHEA-COMP:9602"/>
        <dbReference type="Rhea" id="RHEA-COMP:9603"/>
        <dbReference type="ChEBI" id="CHEBI:15378"/>
        <dbReference type="ChEBI" id="CHEBI:58405"/>
        <dbReference type="ChEBI" id="CHEBI:60033"/>
        <dbReference type="ChEBI" id="CHEBI:78435"/>
        <dbReference type="EC" id="2.4.99.28"/>
    </reaction>
</comment>
<keyword evidence="15" id="KW-0961">Cell wall biogenesis/degradation</keyword>
<accession>V8C5R6</accession>
<reference evidence="21 22" key="1">
    <citation type="journal article" date="2014" name="Genome Announc.">
        <title>Draft genome sequences of six enterohepatic helicobacter species isolated from humans and one from rhesus macaques.</title>
        <authorList>
            <person name="Shen Z."/>
            <person name="Sheh A."/>
            <person name="Young S.K."/>
            <person name="Abouelliel A."/>
            <person name="Ward D.V."/>
            <person name="Earl A.M."/>
            <person name="Fox J.G."/>
        </authorList>
    </citation>
    <scope>NUCLEOTIDE SEQUENCE [LARGE SCALE GENOMIC DNA]</scope>
    <source>
        <strain evidence="21 22">MIT 99-5501</strain>
    </source>
</reference>
<evidence type="ECO:0000259" key="20">
    <source>
        <dbReference type="Pfam" id="PF00912"/>
    </source>
</evidence>
<dbReference type="InterPro" id="IPR023346">
    <property type="entry name" value="Lysozyme-like_dom_sf"/>
</dbReference>
<dbReference type="PANTHER" id="PTHR32282">
    <property type="entry name" value="BINDING PROTEIN TRANSPEPTIDASE, PUTATIVE-RELATED"/>
    <property type="match status" value="1"/>
</dbReference>
<evidence type="ECO:0000256" key="6">
    <source>
        <dbReference type="ARBA" id="ARBA00022645"/>
    </source>
</evidence>
<dbReference type="AlphaFoldDB" id="V8C5R6"/>
<keyword evidence="18" id="KW-0812">Transmembrane</keyword>
<dbReference type="Gene3D" id="3.40.710.10">
    <property type="entry name" value="DD-peptidase/beta-lactamase superfamily"/>
    <property type="match status" value="1"/>
</dbReference>
<dbReference type="GO" id="GO:0006508">
    <property type="term" value="P:proteolysis"/>
    <property type="evidence" value="ECO:0007669"/>
    <property type="project" value="UniProtKB-KW"/>
</dbReference>
<evidence type="ECO:0000256" key="7">
    <source>
        <dbReference type="ARBA" id="ARBA00022670"/>
    </source>
</evidence>
<dbReference type="InterPro" id="IPR012338">
    <property type="entry name" value="Beta-lactam/transpept-like"/>
</dbReference>
<comment type="pathway">
    <text evidence="2">Cell wall biogenesis; peptidoglycan biosynthesis.</text>
</comment>
<evidence type="ECO:0000256" key="10">
    <source>
        <dbReference type="ARBA" id="ARBA00022801"/>
    </source>
</evidence>
<dbReference type="eggNOG" id="COG0744">
    <property type="taxonomic scope" value="Bacteria"/>
</dbReference>
<keyword evidence="18" id="KW-1133">Transmembrane helix</keyword>
<evidence type="ECO:0000256" key="14">
    <source>
        <dbReference type="ARBA" id="ARBA00023268"/>
    </source>
</evidence>
<dbReference type="InterPro" id="IPR036950">
    <property type="entry name" value="PBP_transglycosylase"/>
</dbReference>
<evidence type="ECO:0000256" key="12">
    <source>
        <dbReference type="ARBA" id="ARBA00022984"/>
    </source>
</evidence>
<evidence type="ECO:0000256" key="5">
    <source>
        <dbReference type="ARBA" id="ARBA00022475"/>
    </source>
</evidence>
<keyword evidence="10" id="KW-0378">Hydrolase</keyword>
<dbReference type="SUPFAM" id="SSF53955">
    <property type="entry name" value="Lysozyme-like"/>
    <property type="match status" value="1"/>
</dbReference>
<dbReference type="NCBIfam" id="TIGR02074">
    <property type="entry name" value="PBP_1a_fam"/>
    <property type="match status" value="1"/>
</dbReference>
<dbReference type="GO" id="GO:0008658">
    <property type="term" value="F:penicillin binding"/>
    <property type="evidence" value="ECO:0007669"/>
    <property type="project" value="InterPro"/>
</dbReference>
<keyword evidence="8" id="KW-0328">Glycosyltransferase</keyword>
<evidence type="ECO:0000256" key="4">
    <source>
        <dbReference type="ARBA" id="ARBA00007739"/>
    </source>
</evidence>
<name>V8C5R6_9HELI</name>
<keyword evidence="11" id="KW-0133">Cell shape</keyword>
<feature type="domain" description="Penicillin-binding protein transpeptidase" evidence="19">
    <location>
        <begin position="339"/>
        <end position="602"/>
    </location>
</feature>
<comment type="subcellular location">
    <subcellularLocation>
        <location evidence="1">Cell membrane</location>
    </subcellularLocation>
</comment>
<dbReference type="HOGENOM" id="CLU_006354_2_4_7"/>
<organism evidence="21 22">
    <name type="scientific">Helicobacter macacae MIT 99-5501</name>
    <dbReference type="NCBI Taxonomy" id="1357400"/>
    <lineage>
        <taxon>Bacteria</taxon>
        <taxon>Pseudomonadati</taxon>
        <taxon>Campylobacterota</taxon>
        <taxon>Epsilonproteobacteria</taxon>
        <taxon>Campylobacterales</taxon>
        <taxon>Helicobacteraceae</taxon>
        <taxon>Helicobacter</taxon>
    </lineage>
</organism>
<keyword evidence="5" id="KW-1003">Cell membrane</keyword>
<protein>
    <submittedName>
        <fullName evidence="21">Uncharacterized protein</fullName>
    </submittedName>
</protein>
<dbReference type="GO" id="GO:0009252">
    <property type="term" value="P:peptidoglycan biosynthetic process"/>
    <property type="evidence" value="ECO:0007669"/>
    <property type="project" value="UniProtKB-UniPathway"/>
</dbReference>
<dbReference type="GO" id="GO:0071555">
    <property type="term" value="P:cell wall organization"/>
    <property type="evidence" value="ECO:0007669"/>
    <property type="project" value="UniProtKB-KW"/>
</dbReference>
<dbReference type="SUPFAM" id="SSF56601">
    <property type="entry name" value="beta-lactamase/transpeptidase-like"/>
    <property type="match status" value="1"/>
</dbReference>
<comment type="caution">
    <text evidence="21">The sequence shown here is derived from an EMBL/GenBank/DDBJ whole genome shotgun (WGS) entry which is preliminary data.</text>
</comment>
<comment type="catalytic activity">
    <reaction evidence="16">
        <text>Preferential cleavage: (Ac)2-L-Lys-D-Ala-|-D-Ala. Also transpeptidation of peptidyl-alanyl moieties that are N-acyl substituents of D-alanine.</text>
        <dbReference type="EC" id="3.4.16.4"/>
    </reaction>
</comment>
<dbReference type="UniPathway" id="UPA00219"/>
<sequence length="653" mass="72648">MIRKVALSSCVVGGLIFGVYLIALYFELSADLDKVRHYSPKVATQIYDRKNRLIANVFDTEFRFYAKFDEIPPRMIEALLAIEDTLFFEHGGINYDGIIRAMLKNIRTGRLGEGGSTLTQQVVKNIILTRERTISRKIKEALLTVQVEEIISKEQILEIYLNEVFLGHGYYGVKTAALGYFKKTLNQLSLKEIAILVGLPQSPSTYDPTKNLDLALTRANDIIRRMYDLGWISKEYRDSSLAEKPIVYHQTLTQNVAPYVTDYALRQLSSIKDIKTGGYTIKLHIDLDYQEVAQKALKNGYTALQARQLKLLQAQRPKGAEPTILPSEDDLTANDTLNGAVVITDNKTGKILALVGGVNHEKSPYNRAVDAYRQMGSSIKPFIYQIAFDRGYSTATQVPDAARSFDEWNPRNSGGKFQGMVTLQDALIHSRNLATINVATLVGFSNIYNGLLNFGFSGFSADMTIAIGSLNATPIMVAKEYSIFSNYGVRNEPVLIDSVIDPQGNVFSYETQSEVIISPEQSFLTTSVLREVVRAGTGRRAAVSGIETAGKTGTTNNNVDFWFCGYTPDVQAIIWFGRDDNSPIGRYESASAVAAPVFAEIVAGAVRIDPSLRRIFPRPEAVRSKTIDKNTFFYTRTSPLPNISNIVTEQNLY</sequence>
<dbReference type="PANTHER" id="PTHR32282:SF11">
    <property type="entry name" value="PENICILLIN-BINDING PROTEIN 1B"/>
    <property type="match status" value="1"/>
</dbReference>
<dbReference type="InterPro" id="IPR050396">
    <property type="entry name" value="Glycosyltr_51/Transpeptidase"/>
</dbReference>
<proteinExistence type="inferred from homology"/>
<comment type="similarity">
    <text evidence="4">In the N-terminal section; belongs to the glycosyltransferase 51 family.</text>
</comment>
<evidence type="ECO:0000256" key="17">
    <source>
        <dbReference type="ARBA" id="ARBA00049902"/>
    </source>
</evidence>
<feature type="transmembrane region" description="Helical" evidence="18">
    <location>
        <begin position="5"/>
        <end position="26"/>
    </location>
</feature>
<keyword evidence="13 18" id="KW-0472">Membrane</keyword>
<dbReference type="GO" id="GO:0008955">
    <property type="term" value="F:peptidoglycan glycosyltransferase activity"/>
    <property type="evidence" value="ECO:0007669"/>
    <property type="project" value="UniProtKB-EC"/>
</dbReference>
<keyword evidence="14" id="KW-0511">Multifunctional enzyme</keyword>
<evidence type="ECO:0000313" key="22">
    <source>
        <dbReference type="Proteomes" id="UP000018731"/>
    </source>
</evidence>
<dbReference type="FunFam" id="1.10.3810.10:FF:000001">
    <property type="entry name" value="Penicillin-binding protein 1A"/>
    <property type="match status" value="1"/>
</dbReference>
<dbReference type="STRING" id="1357400.HMPREF2086_01547"/>